<dbReference type="EMBL" id="WIGO01000024">
    <property type="protein sequence ID" value="KAF6837625.1"/>
    <property type="molecule type" value="Genomic_DNA"/>
</dbReference>
<organism evidence="3 4">
    <name type="scientific">Colletotrichum plurivorum</name>
    <dbReference type="NCBI Taxonomy" id="2175906"/>
    <lineage>
        <taxon>Eukaryota</taxon>
        <taxon>Fungi</taxon>
        <taxon>Dikarya</taxon>
        <taxon>Ascomycota</taxon>
        <taxon>Pezizomycotina</taxon>
        <taxon>Sordariomycetes</taxon>
        <taxon>Hypocreomycetidae</taxon>
        <taxon>Glomerellales</taxon>
        <taxon>Glomerellaceae</taxon>
        <taxon>Colletotrichum</taxon>
        <taxon>Colletotrichum orchidearum species complex</taxon>
    </lineage>
</organism>
<feature type="compositionally biased region" description="Polar residues" evidence="1">
    <location>
        <begin position="71"/>
        <end position="83"/>
    </location>
</feature>
<dbReference type="AlphaFoldDB" id="A0A8H6KU50"/>
<feature type="chain" id="PRO_5034060739" evidence="2">
    <location>
        <begin position="19"/>
        <end position="126"/>
    </location>
</feature>
<feature type="signal peptide" evidence="2">
    <location>
        <begin position="1"/>
        <end position="18"/>
    </location>
</feature>
<gene>
    <name evidence="3" type="ORF">CPLU01_02978</name>
</gene>
<keyword evidence="4" id="KW-1185">Reference proteome</keyword>
<evidence type="ECO:0000313" key="3">
    <source>
        <dbReference type="EMBL" id="KAF6837625.1"/>
    </source>
</evidence>
<feature type="region of interest" description="Disordered" evidence="1">
    <location>
        <begin position="68"/>
        <end position="95"/>
    </location>
</feature>
<proteinExistence type="predicted"/>
<name>A0A8H6KU50_9PEZI</name>
<evidence type="ECO:0000313" key="4">
    <source>
        <dbReference type="Proteomes" id="UP000654918"/>
    </source>
</evidence>
<evidence type="ECO:0000256" key="1">
    <source>
        <dbReference type="SAM" id="MobiDB-lite"/>
    </source>
</evidence>
<comment type="caution">
    <text evidence="3">The sequence shown here is derived from an EMBL/GenBank/DDBJ whole genome shotgun (WGS) entry which is preliminary data.</text>
</comment>
<accession>A0A8H6KU50</accession>
<protein>
    <submittedName>
        <fullName evidence="3">Uncharacterized protein</fullName>
    </submittedName>
</protein>
<dbReference type="Proteomes" id="UP000654918">
    <property type="component" value="Unassembled WGS sequence"/>
</dbReference>
<sequence length="126" mass="12998">MLAGRVMAALGVVGLVAAAPQGPAGPNVPGPPVVCPQTMCIDGLNPDCGIRWGGCYDVCKPSLKPTMPPCSKTTRSITRSTVKPSPRPTAPPSLSRSIIKPTGIGNCSSRTVCVDYVNECGQWYGG</sequence>
<evidence type="ECO:0000256" key="2">
    <source>
        <dbReference type="SAM" id="SignalP"/>
    </source>
</evidence>
<keyword evidence="2" id="KW-0732">Signal</keyword>
<reference evidence="3" key="1">
    <citation type="journal article" date="2020" name="Phytopathology">
        <title>Genome Sequence Resources of Colletotrichum truncatum, C. plurivorum, C. musicola, and C. sojae: Four Species Pathogenic to Soybean (Glycine max).</title>
        <authorList>
            <person name="Rogerio F."/>
            <person name="Boufleur T.R."/>
            <person name="Ciampi-Guillardi M."/>
            <person name="Sukno S.A."/>
            <person name="Thon M.R."/>
            <person name="Massola Junior N.S."/>
            <person name="Baroncelli R."/>
        </authorList>
    </citation>
    <scope>NUCLEOTIDE SEQUENCE</scope>
    <source>
        <strain evidence="3">LFN00145</strain>
    </source>
</reference>